<keyword evidence="12" id="KW-1185">Reference proteome</keyword>
<dbReference type="Proteomes" id="UP000321726">
    <property type="component" value="Unassembled WGS sequence"/>
</dbReference>
<dbReference type="EMBL" id="BJXU01000186">
    <property type="protein sequence ID" value="GEN26050.1"/>
    <property type="molecule type" value="Genomic_DNA"/>
</dbReference>
<dbReference type="GO" id="GO:0009060">
    <property type="term" value="P:aerobic respiration"/>
    <property type="evidence" value="ECO:0007669"/>
    <property type="project" value="TreeGrafter"/>
</dbReference>
<dbReference type="PIRSF" id="PIRSF000138">
    <property type="entry name" value="Al-hdrx_acd_dh"/>
    <property type="match status" value="1"/>
</dbReference>
<feature type="binding site" evidence="7">
    <location>
        <position position="110"/>
    </location>
    <ligand>
        <name>FMN</name>
        <dbReference type="ChEBI" id="CHEBI:58210"/>
    </ligand>
</feature>
<feature type="binding site" evidence="7">
    <location>
        <position position="28"/>
    </location>
    <ligand>
        <name>glyoxylate</name>
        <dbReference type="ChEBI" id="CHEBI:36655"/>
    </ligand>
</feature>
<gene>
    <name evidence="9" type="ORF">HCU01_39990</name>
    <name evidence="10" type="ORF">SAMN05660971_01183</name>
</gene>
<feature type="binding site" evidence="7">
    <location>
        <position position="274"/>
    </location>
    <ligand>
        <name>FMN</name>
        <dbReference type="ChEBI" id="CHEBI:58210"/>
    </ligand>
</feature>
<dbReference type="PANTHER" id="PTHR10578">
    <property type="entry name" value="S -2-HYDROXY-ACID OXIDASE-RELATED"/>
    <property type="match status" value="1"/>
</dbReference>
<dbReference type="Pfam" id="PF01070">
    <property type="entry name" value="FMN_dh"/>
    <property type="match status" value="1"/>
</dbReference>
<evidence type="ECO:0000313" key="9">
    <source>
        <dbReference type="EMBL" id="GEN26050.1"/>
    </source>
</evidence>
<evidence type="ECO:0000313" key="10">
    <source>
        <dbReference type="EMBL" id="SHL69171.1"/>
    </source>
</evidence>
<evidence type="ECO:0000256" key="7">
    <source>
        <dbReference type="PIRSR" id="PIRSR000138-2"/>
    </source>
</evidence>
<evidence type="ECO:0000256" key="5">
    <source>
        <dbReference type="ARBA" id="ARBA00024042"/>
    </source>
</evidence>
<dbReference type="PANTHER" id="PTHR10578:SF107">
    <property type="entry name" value="2-HYDROXYACID OXIDASE 1"/>
    <property type="match status" value="1"/>
</dbReference>
<dbReference type="GO" id="GO:0005886">
    <property type="term" value="C:plasma membrane"/>
    <property type="evidence" value="ECO:0007669"/>
    <property type="project" value="TreeGrafter"/>
</dbReference>
<evidence type="ECO:0000256" key="3">
    <source>
        <dbReference type="ARBA" id="ARBA00022643"/>
    </source>
</evidence>
<dbReference type="PROSITE" id="PS00557">
    <property type="entry name" value="FMN_HYDROXY_ACID_DH_1"/>
    <property type="match status" value="1"/>
</dbReference>
<evidence type="ECO:0000313" key="12">
    <source>
        <dbReference type="Proteomes" id="UP000321726"/>
    </source>
</evidence>
<evidence type="ECO:0000256" key="1">
    <source>
        <dbReference type="ARBA" id="ARBA00001917"/>
    </source>
</evidence>
<evidence type="ECO:0000313" key="11">
    <source>
        <dbReference type="Proteomes" id="UP000184123"/>
    </source>
</evidence>
<feature type="binding site" evidence="7">
    <location>
        <position position="167"/>
    </location>
    <ligand>
        <name>glyoxylate</name>
        <dbReference type="ChEBI" id="CHEBI:36655"/>
    </ligand>
</feature>
<feature type="binding site" evidence="7">
    <location>
        <begin position="81"/>
        <end position="83"/>
    </location>
    <ligand>
        <name>FMN</name>
        <dbReference type="ChEBI" id="CHEBI:58210"/>
    </ligand>
</feature>
<feature type="active site" description="Proton acceptor" evidence="6">
    <location>
        <position position="276"/>
    </location>
</feature>
<dbReference type="PROSITE" id="PS51349">
    <property type="entry name" value="FMN_HYDROXY_ACID_DH_2"/>
    <property type="match status" value="1"/>
</dbReference>
<dbReference type="InterPro" id="IPR000262">
    <property type="entry name" value="FMN-dep_DH"/>
</dbReference>
<evidence type="ECO:0000259" key="8">
    <source>
        <dbReference type="PROSITE" id="PS51349"/>
    </source>
</evidence>
<comment type="cofactor">
    <cofactor evidence="1">
        <name>FMN</name>
        <dbReference type="ChEBI" id="CHEBI:58210"/>
    </cofactor>
</comment>
<keyword evidence="4" id="KW-0560">Oxidoreductase</keyword>
<feature type="binding site" evidence="7">
    <location>
        <position position="276"/>
    </location>
    <ligand>
        <name>glyoxylate</name>
        <dbReference type="ChEBI" id="CHEBI:36655"/>
    </ligand>
</feature>
<feature type="binding site" evidence="7">
    <location>
        <position position="158"/>
    </location>
    <ligand>
        <name>FMN</name>
        <dbReference type="ChEBI" id="CHEBI:58210"/>
    </ligand>
</feature>
<accession>A0A1M7CPG2</accession>
<feature type="binding site" evidence="7">
    <location>
        <position position="252"/>
    </location>
    <ligand>
        <name>FMN</name>
        <dbReference type="ChEBI" id="CHEBI:58210"/>
    </ligand>
</feature>
<proteinExistence type="inferred from homology"/>
<evidence type="ECO:0000256" key="4">
    <source>
        <dbReference type="ARBA" id="ARBA00023002"/>
    </source>
</evidence>
<dbReference type="InterPro" id="IPR037396">
    <property type="entry name" value="FMN_HAD"/>
</dbReference>
<dbReference type="SUPFAM" id="SSF51395">
    <property type="entry name" value="FMN-linked oxidoreductases"/>
    <property type="match status" value="1"/>
</dbReference>
<dbReference type="AlphaFoldDB" id="A0A1M7CPG2"/>
<comment type="similarity">
    <text evidence="5">Belongs to the FMN-dependent alpha-hydroxy acid dehydrogenase family.</text>
</comment>
<dbReference type="GO" id="GO:0010181">
    <property type="term" value="F:FMN binding"/>
    <property type="evidence" value="ECO:0007669"/>
    <property type="project" value="InterPro"/>
</dbReference>
<keyword evidence="3 7" id="KW-0288">FMN</keyword>
<protein>
    <submittedName>
        <fullName evidence="10">(S)-mandelate dehydrogenase</fullName>
    </submittedName>
    <submittedName>
        <fullName evidence="9">Lactate dehydrogenase</fullName>
    </submittedName>
</protein>
<dbReference type="InterPro" id="IPR008259">
    <property type="entry name" value="FMN_hydac_DH_AS"/>
</dbReference>
<dbReference type="OrthoDB" id="9770452at2"/>
<dbReference type="STRING" id="44933.SAMN05660971_01183"/>
<feature type="binding site" evidence="7">
    <location>
        <begin position="306"/>
        <end position="310"/>
    </location>
    <ligand>
        <name>FMN</name>
        <dbReference type="ChEBI" id="CHEBI:58210"/>
    </ligand>
</feature>
<evidence type="ECO:0000256" key="2">
    <source>
        <dbReference type="ARBA" id="ARBA00022630"/>
    </source>
</evidence>
<reference evidence="9 12" key="2">
    <citation type="submission" date="2019-07" db="EMBL/GenBank/DDBJ databases">
        <title>Whole genome shotgun sequence of Halomonas cupida NBRC 102219.</title>
        <authorList>
            <person name="Hosoyama A."/>
            <person name="Uohara A."/>
            <person name="Ohji S."/>
            <person name="Ichikawa N."/>
        </authorList>
    </citation>
    <scope>NUCLEOTIDE SEQUENCE [LARGE SCALE GENOMIC DNA]</scope>
    <source>
        <strain evidence="9 12">NBRC 102219</strain>
    </source>
</reference>
<dbReference type="InterPro" id="IPR013785">
    <property type="entry name" value="Aldolase_TIM"/>
</dbReference>
<evidence type="ECO:0000256" key="6">
    <source>
        <dbReference type="PIRSR" id="PIRSR000138-1"/>
    </source>
</evidence>
<feature type="binding site" evidence="7">
    <location>
        <position position="279"/>
    </location>
    <ligand>
        <name>glyoxylate</name>
        <dbReference type="ChEBI" id="CHEBI:36655"/>
    </ligand>
</feature>
<dbReference type="Gene3D" id="3.20.20.70">
    <property type="entry name" value="Aldolase class I"/>
    <property type="match status" value="1"/>
</dbReference>
<dbReference type="Proteomes" id="UP000184123">
    <property type="component" value="Unassembled WGS sequence"/>
</dbReference>
<reference evidence="10 11" key="1">
    <citation type="submission" date="2016-11" db="EMBL/GenBank/DDBJ databases">
        <authorList>
            <person name="Jaros S."/>
            <person name="Januszkiewicz K."/>
            <person name="Wedrychowicz H."/>
        </authorList>
    </citation>
    <scope>NUCLEOTIDE SEQUENCE [LARGE SCALE GENOMIC DNA]</scope>
    <source>
        <strain evidence="10 11">DSM 4740</strain>
    </source>
</reference>
<feature type="binding site" evidence="7">
    <location>
        <begin position="329"/>
        <end position="330"/>
    </location>
    <ligand>
        <name>FMN</name>
        <dbReference type="ChEBI" id="CHEBI:58210"/>
    </ligand>
</feature>
<dbReference type="RefSeq" id="WP_084541752.1">
    <property type="nucleotide sequence ID" value="NZ_BJXU01000186.1"/>
</dbReference>
<feature type="binding site" evidence="7">
    <location>
        <position position="131"/>
    </location>
    <ligand>
        <name>FMN</name>
        <dbReference type="ChEBI" id="CHEBI:58210"/>
    </ligand>
</feature>
<dbReference type="EMBL" id="FRCA01000002">
    <property type="protein sequence ID" value="SHL69171.1"/>
    <property type="molecule type" value="Genomic_DNA"/>
</dbReference>
<dbReference type="GO" id="GO:0004459">
    <property type="term" value="F:L-lactate dehydrogenase (NAD+) activity"/>
    <property type="evidence" value="ECO:0007669"/>
    <property type="project" value="TreeGrafter"/>
</dbReference>
<organism evidence="10 11">
    <name type="scientific">Halomonas cupida</name>
    <dbReference type="NCBI Taxonomy" id="44933"/>
    <lineage>
        <taxon>Bacteria</taxon>
        <taxon>Pseudomonadati</taxon>
        <taxon>Pseudomonadota</taxon>
        <taxon>Gammaproteobacteria</taxon>
        <taxon>Oceanospirillales</taxon>
        <taxon>Halomonadaceae</taxon>
        <taxon>Halomonas</taxon>
    </lineage>
</organism>
<keyword evidence="2 7" id="KW-0285">Flavoprotein</keyword>
<sequence>MHRLKNIHNINEMRSGARSRLPRLVFDYLEGGAEDEHNLSDNITSFDHWKFKPRRLTDLTTVDTSTHILGSPASFPGVMAPTGLNSLFWPNGDIALAKAAARVGIPFVLSTASSDSLEAVAEQVDGEHWFQLYVIEKSLAQSLVRRARDLEYRKLVITTDVVVNGKRERDLRNGFGLPIRYNLKTILDGLTHPAWALDFLKNGTPQLGNLADRDALSPEARAALLSRSMDAGFTWDDVARIRDLWPGQIILKGLLHQDDLDKCQRYGIEGVVLSNHGGRQLDTTVSTIDALASLDTRNLNADVLIDGGIRRGRDIAKACALGANATLIGRAALYGLAAGGEEGAFKALSILKDEFEGCMSQLGCSTVSELEGNLVENSNQQATIQED</sequence>
<name>A0A1M7CPG2_9GAMM</name>
<dbReference type="InterPro" id="IPR012133">
    <property type="entry name" value="Alpha-hydoxy_acid_DH_FMN"/>
</dbReference>
<feature type="domain" description="FMN hydroxy acid dehydrogenase" evidence="8">
    <location>
        <begin position="2"/>
        <end position="380"/>
    </location>
</feature>
<feature type="binding site" evidence="7">
    <location>
        <position position="133"/>
    </location>
    <ligand>
        <name>glyoxylate</name>
        <dbReference type="ChEBI" id="CHEBI:36655"/>
    </ligand>
</feature>